<gene>
    <name evidence="1" type="ORF">OSSY52_19500</name>
</gene>
<proteinExistence type="predicted"/>
<dbReference type="InParanoid" id="A0A7G1GC62"/>
<dbReference type="KEGG" id="ocy:OSSY52_19500"/>
<organism evidence="1 2">
    <name type="scientific">Tepiditoga spiralis</name>
    <dbReference type="NCBI Taxonomy" id="2108365"/>
    <lineage>
        <taxon>Bacteria</taxon>
        <taxon>Thermotogati</taxon>
        <taxon>Thermotogota</taxon>
        <taxon>Thermotogae</taxon>
        <taxon>Petrotogales</taxon>
        <taxon>Petrotogaceae</taxon>
        <taxon>Tepiditoga</taxon>
    </lineage>
</organism>
<name>A0A7G1GC62_9BACT</name>
<sequence length="45" mass="5306">MKLKDNLIYREDDAVIFDTEKGILIELNESANEIIKRLNKTEKKL</sequence>
<accession>A0A7G1GC62</accession>
<reference evidence="1 2" key="1">
    <citation type="submission" date="2018-06" db="EMBL/GenBank/DDBJ databases">
        <title>Genome sequencing of Oceanotoga sp. sy52.</title>
        <authorList>
            <person name="Mori K."/>
        </authorList>
    </citation>
    <scope>NUCLEOTIDE SEQUENCE [LARGE SCALE GENOMIC DNA]</scope>
    <source>
        <strain evidence="2">sy52</strain>
    </source>
</reference>
<dbReference type="Proteomes" id="UP000516361">
    <property type="component" value="Chromosome"/>
</dbReference>
<dbReference type="EMBL" id="AP018712">
    <property type="protein sequence ID" value="BBE31809.1"/>
    <property type="molecule type" value="Genomic_DNA"/>
</dbReference>
<evidence type="ECO:0000313" key="1">
    <source>
        <dbReference type="EMBL" id="BBE31809.1"/>
    </source>
</evidence>
<evidence type="ECO:0000313" key="2">
    <source>
        <dbReference type="Proteomes" id="UP000516361"/>
    </source>
</evidence>
<dbReference type="RefSeq" id="WP_190614596.1">
    <property type="nucleotide sequence ID" value="NZ_AP018712.1"/>
</dbReference>
<protein>
    <submittedName>
        <fullName evidence="1">Uncharacterized protein</fullName>
    </submittedName>
</protein>
<keyword evidence="2" id="KW-1185">Reference proteome</keyword>
<dbReference type="AlphaFoldDB" id="A0A7G1GC62"/>